<evidence type="ECO:0000313" key="8">
    <source>
        <dbReference type="Proteomes" id="UP001604277"/>
    </source>
</evidence>
<dbReference type="EMBL" id="JBFOLJ010000004">
    <property type="protein sequence ID" value="KAL2545877.1"/>
    <property type="molecule type" value="Genomic_DNA"/>
</dbReference>
<dbReference type="PANTHER" id="PTHR31719:SF179">
    <property type="entry name" value="OS08G0148400 PROTEIN"/>
    <property type="match status" value="1"/>
</dbReference>
<feature type="compositionally biased region" description="Basic residues" evidence="5">
    <location>
        <begin position="261"/>
        <end position="283"/>
    </location>
</feature>
<dbReference type="Gene3D" id="2.170.150.80">
    <property type="entry name" value="NAC domain"/>
    <property type="match status" value="1"/>
</dbReference>
<comment type="caution">
    <text evidence="7">The sequence shown here is derived from an EMBL/GenBank/DDBJ whole genome shotgun (WGS) entry which is preliminary data.</text>
</comment>
<proteinExistence type="predicted"/>
<keyword evidence="8" id="KW-1185">Reference proteome</keyword>
<accession>A0ABD1W883</accession>
<dbReference type="AlphaFoldDB" id="A0ABD1W883"/>
<evidence type="ECO:0000256" key="2">
    <source>
        <dbReference type="ARBA" id="ARBA00023125"/>
    </source>
</evidence>
<dbReference type="PROSITE" id="PS51005">
    <property type="entry name" value="NAC"/>
    <property type="match status" value="1"/>
</dbReference>
<feature type="compositionally biased region" description="Basic and acidic residues" evidence="5">
    <location>
        <begin position="284"/>
        <end position="305"/>
    </location>
</feature>
<evidence type="ECO:0000259" key="6">
    <source>
        <dbReference type="PROSITE" id="PS51005"/>
    </source>
</evidence>
<keyword evidence="4" id="KW-0539">Nucleus</keyword>
<dbReference type="PANTHER" id="PTHR31719">
    <property type="entry name" value="NAC TRANSCRIPTION FACTOR 56"/>
    <property type="match status" value="1"/>
</dbReference>
<keyword evidence="3" id="KW-0804">Transcription</keyword>
<evidence type="ECO:0000256" key="4">
    <source>
        <dbReference type="ARBA" id="ARBA00023242"/>
    </source>
</evidence>
<dbReference type="InterPro" id="IPR036093">
    <property type="entry name" value="NAC_dom_sf"/>
</dbReference>
<keyword evidence="1" id="KW-0805">Transcription regulation</keyword>
<protein>
    <submittedName>
        <fullName evidence="7">NAC domain-containing protein</fullName>
    </submittedName>
</protein>
<keyword evidence="2" id="KW-0238">DNA-binding</keyword>
<feature type="region of interest" description="Disordered" evidence="5">
    <location>
        <begin position="261"/>
        <end position="316"/>
    </location>
</feature>
<dbReference type="InterPro" id="IPR003441">
    <property type="entry name" value="NAC-dom"/>
</dbReference>
<sequence length="316" mass="36865">MESQIDAFTDPIWKKFEMANKTDAVEDPMWLWKEVAMESPSNRVTEFLTAYSNYRRLLMGYCPDEDPIDPFKVPCLSSYSQGPNISDDEFYKRLGVSYLFHPCDARLICHYLIRKIKNEWMRRSKIKIVANIYDLNPEKLAADYGLNPEKQWLFFTPRDRKYENEIIPNRVALDAYWKVTGADEAIQWNGEICGFRKTLQFYNGSGNDTSWIMHELRVNNPPPQQQGAADDTKLDDWVVCRIYDSEDPWIDPLDEMLNKSSCRRGRKRKDSGRKKSFNGLRKKTSVDEGKHVDKKTSVKVEERGKRVSSRTGSTTQ</sequence>
<name>A0ABD1W883_9LAMI</name>
<dbReference type="Proteomes" id="UP001604277">
    <property type="component" value="Unassembled WGS sequence"/>
</dbReference>
<dbReference type="GO" id="GO:0003677">
    <property type="term" value="F:DNA binding"/>
    <property type="evidence" value="ECO:0007669"/>
    <property type="project" value="UniProtKB-KW"/>
</dbReference>
<organism evidence="7 8">
    <name type="scientific">Forsythia ovata</name>
    <dbReference type="NCBI Taxonomy" id="205694"/>
    <lineage>
        <taxon>Eukaryota</taxon>
        <taxon>Viridiplantae</taxon>
        <taxon>Streptophyta</taxon>
        <taxon>Embryophyta</taxon>
        <taxon>Tracheophyta</taxon>
        <taxon>Spermatophyta</taxon>
        <taxon>Magnoliopsida</taxon>
        <taxon>eudicotyledons</taxon>
        <taxon>Gunneridae</taxon>
        <taxon>Pentapetalae</taxon>
        <taxon>asterids</taxon>
        <taxon>lamiids</taxon>
        <taxon>Lamiales</taxon>
        <taxon>Oleaceae</taxon>
        <taxon>Forsythieae</taxon>
        <taxon>Forsythia</taxon>
    </lineage>
</organism>
<dbReference type="Pfam" id="PF02365">
    <property type="entry name" value="NAM"/>
    <property type="match status" value="1"/>
</dbReference>
<evidence type="ECO:0000313" key="7">
    <source>
        <dbReference type="EMBL" id="KAL2545877.1"/>
    </source>
</evidence>
<feature type="domain" description="NAC" evidence="6">
    <location>
        <begin position="94"/>
        <end position="245"/>
    </location>
</feature>
<dbReference type="SUPFAM" id="SSF101941">
    <property type="entry name" value="NAC domain"/>
    <property type="match status" value="1"/>
</dbReference>
<evidence type="ECO:0000256" key="3">
    <source>
        <dbReference type="ARBA" id="ARBA00023163"/>
    </source>
</evidence>
<evidence type="ECO:0000256" key="5">
    <source>
        <dbReference type="SAM" id="MobiDB-lite"/>
    </source>
</evidence>
<reference evidence="8" key="1">
    <citation type="submission" date="2024-07" db="EMBL/GenBank/DDBJ databases">
        <title>Two chromosome-level genome assemblies of Korean endemic species Abeliophyllum distichum and Forsythia ovata (Oleaceae).</title>
        <authorList>
            <person name="Jang H."/>
        </authorList>
    </citation>
    <scope>NUCLEOTIDE SEQUENCE [LARGE SCALE GENOMIC DNA]</scope>
</reference>
<evidence type="ECO:0000256" key="1">
    <source>
        <dbReference type="ARBA" id="ARBA00023015"/>
    </source>
</evidence>
<gene>
    <name evidence="7" type="ORF">Fot_15110</name>
</gene>